<evidence type="ECO:0000256" key="1">
    <source>
        <dbReference type="ARBA" id="ARBA00022723"/>
    </source>
</evidence>
<organism evidence="3 4">
    <name type="scientific">Gallibacterium trehalosifermentans</name>
    <dbReference type="NCBI Taxonomy" id="516935"/>
    <lineage>
        <taxon>Bacteria</taxon>
        <taxon>Pseudomonadati</taxon>
        <taxon>Pseudomonadota</taxon>
        <taxon>Gammaproteobacteria</taxon>
        <taxon>Pasteurellales</taxon>
        <taxon>Pasteurellaceae</taxon>
        <taxon>Gallibacterium</taxon>
    </lineage>
</organism>
<dbReference type="PROSITE" id="PS51819">
    <property type="entry name" value="VOC"/>
    <property type="match status" value="1"/>
</dbReference>
<evidence type="ECO:0000313" key="4">
    <source>
        <dbReference type="Proteomes" id="UP001589767"/>
    </source>
</evidence>
<dbReference type="EMBL" id="JBHLWB010000005">
    <property type="protein sequence ID" value="MFC0309244.1"/>
    <property type="molecule type" value="Genomic_DNA"/>
</dbReference>
<dbReference type="InterPro" id="IPR004360">
    <property type="entry name" value="Glyas_Fos-R_dOase_dom"/>
</dbReference>
<dbReference type="InterPro" id="IPR051332">
    <property type="entry name" value="Fosfomycin_Res_Enzymes"/>
</dbReference>
<proteinExistence type="predicted"/>
<dbReference type="InterPro" id="IPR029068">
    <property type="entry name" value="Glyas_Bleomycin-R_OHBP_Dase"/>
</dbReference>
<keyword evidence="1" id="KW-0479">Metal-binding</keyword>
<dbReference type="Gene3D" id="3.10.180.10">
    <property type="entry name" value="2,3-Dihydroxybiphenyl 1,2-Dioxygenase, domain 1"/>
    <property type="match status" value="1"/>
</dbReference>
<dbReference type="NCBIfam" id="NF008551">
    <property type="entry name" value="PRK11478.1"/>
    <property type="match status" value="1"/>
</dbReference>
<dbReference type="PANTHER" id="PTHR36113">
    <property type="entry name" value="LYASE, PUTATIVE-RELATED-RELATED"/>
    <property type="match status" value="1"/>
</dbReference>
<reference evidence="3 4" key="1">
    <citation type="submission" date="2024-09" db="EMBL/GenBank/DDBJ databases">
        <authorList>
            <person name="Sun Q."/>
            <person name="Mori K."/>
        </authorList>
    </citation>
    <scope>NUCLEOTIDE SEQUENCE [LARGE SCALE GENOMIC DNA]</scope>
    <source>
        <strain evidence="3 4">CCM 7539</strain>
    </source>
</reference>
<dbReference type="CDD" id="cd08352">
    <property type="entry name" value="VOC_Bs_YwkD_like"/>
    <property type="match status" value="1"/>
</dbReference>
<dbReference type="Pfam" id="PF00903">
    <property type="entry name" value="Glyoxalase"/>
    <property type="match status" value="1"/>
</dbReference>
<name>A0ABV6H0U5_9PAST</name>
<sequence length="136" mass="15774">MSSPFIGFHHIALIVSNYEVSKHFYVNILGAKIIAETYREDRDSYKLDLRFADHSQIELFSFPTPPTRVTNPEACGLRHLAFKVENIDATIEYLKQHQVVCEPVRIDKLTGKQFTFFKDPDGLPLELYQWNTENTP</sequence>
<comment type="caution">
    <text evidence="3">The sequence shown here is derived from an EMBL/GenBank/DDBJ whole genome shotgun (WGS) entry which is preliminary data.</text>
</comment>
<gene>
    <name evidence="3" type="ORF">ACFFHK_05910</name>
</gene>
<dbReference type="RefSeq" id="WP_382370514.1">
    <property type="nucleotide sequence ID" value="NZ_JBHLWB010000005.1"/>
</dbReference>
<protein>
    <submittedName>
        <fullName evidence="3">VOC family protein</fullName>
    </submittedName>
</protein>
<evidence type="ECO:0000313" key="3">
    <source>
        <dbReference type="EMBL" id="MFC0309244.1"/>
    </source>
</evidence>
<evidence type="ECO:0000259" key="2">
    <source>
        <dbReference type="PROSITE" id="PS51819"/>
    </source>
</evidence>
<keyword evidence="4" id="KW-1185">Reference proteome</keyword>
<dbReference type="PANTHER" id="PTHR36113:SF6">
    <property type="entry name" value="FOSFOMYCIN RESISTANCE PROTEIN FOSX"/>
    <property type="match status" value="1"/>
</dbReference>
<dbReference type="InterPro" id="IPR037478">
    <property type="entry name" value="YwkD-like_dom"/>
</dbReference>
<accession>A0ABV6H0U5</accession>
<dbReference type="Proteomes" id="UP001589767">
    <property type="component" value="Unassembled WGS sequence"/>
</dbReference>
<feature type="domain" description="VOC" evidence="2">
    <location>
        <begin position="7"/>
        <end position="130"/>
    </location>
</feature>
<dbReference type="SUPFAM" id="SSF54593">
    <property type="entry name" value="Glyoxalase/Bleomycin resistance protein/Dihydroxybiphenyl dioxygenase"/>
    <property type="match status" value="1"/>
</dbReference>
<dbReference type="InterPro" id="IPR037523">
    <property type="entry name" value="VOC_core"/>
</dbReference>